<dbReference type="SMART" id="SM00355">
    <property type="entry name" value="ZnF_C2H2"/>
    <property type="match status" value="2"/>
</dbReference>
<dbReference type="AlphaFoldDB" id="A0A3D8T1Z5"/>
<evidence type="ECO:0000313" key="5">
    <source>
        <dbReference type="Proteomes" id="UP000256328"/>
    </source>
</evidence>
<dbReference type="GO" id="GO:0008270">
    <property type="term" value="F:zinc ion binding"/>
    <property type="evidence" value="ECO:0007669"/>
    <property type="project" value="UniProtKB-KW"/>
</dbReference>
<dbReference type="Proteomes" id="UP000256328">
    <property type="component" value="Unassembled WGS sequence"/>
</dbReference>
<gene>
    <name evidence="4" type="ORF">BP5796_01986</name>
</gene>
<feature type="domain" description="C2H2-type" evidence="3">
    <location>
        <begin position="908"/>
        <end position="939"/>
    </location>
</feature>
<reference evidence="4 5" key="1">
    <citation type="journal article" date="2018" name="IMA Fungus">
        <title>IMA Genome-F 9: Draft genome sequence of Annulohypoxylon stygium, Aspergillus mulundensis, Berkeleyomyces basicola (syn. Thielaviopsis basicola), Ceratocystis smalleyi, two Cercospora beticola strains, Coleophoma cylindrospora, Fusarium fracticaudum, Phialophora cf. hyalina, and Morchella septimelata.</title>
        <authorList>
            <person name="Wingfield B.D."/>
            <person name="Bills G.F."/>
            <person name="Dong Y."/>
            <person name="Huang W."/>
            <person name="Nel W.J."/>
            <person name="Swalarsk-Parry B.S."/>
            <person name="Vaghefi N."/>
            <person name="Wilken P.M."/>
            <person name="An Z."/>
            <person name="de Beer Z.W."/>
            <person name="De Vos L."/>
            <person name="Chen L."/>
            <person name="Duong T.A."/>
            <person name="Gao Y."/>
            <person name="Hammerbacher A."/>
            <person name="Kikkert J.R."/>
            <person name="Li Y."/>
            <person name="Li H."/>
            <person name="Li K."/>
            <person name="Li Q."/>
            <person name="Liu X."/>
            <person name="Ma X."/>
            <person name="Naidoo K."/>
            <person name="Pethybridge S.J."/>
            <person name="Sun J."/>
            <person name="Steenkamp E.T."/>
            <person name="van der Nest M.A."/>
            <person name="van Wyk S."/>
            <person name="Wingfield M.J."/>
            <person name="Xiong C."/>
            <person name="Yue Q."/>
            <person name="Zhang X."/>
        </authorList>
    </citation>
    <scope>NUCLEOTIDE SEQUENCE [LARGE SCALE GENOMIC DNA]</scope>
    <source>
        <strain evidence="4 5">BP5796</strain>
    </source>
</reference>
<dbReference type="EMBL" id="PDLN01000002">
    <property type="protein sequence ID" value="RDW92592.1"/>
    <property type="molecule type" value="Genomic_DNA"/>
</dbReference>
<feature type="compositionally biased region" description="Polar residues" evidence="2">
    <location>
        <begin position="331"/>
        <end position="342"/>
    </location>
</feature>
<feature type="region of interest" description="Disordered" evidence="2">
    <location>
        <begin position="926"/>
        <end position="959"/>
    </location>
</feature>
<feature type="region of interest" description="Disordered" evidence="2">
    <location>
        <begin position="186"/>
        <end position="215"/>
    </location>
</feature>
<feature type="compositionally biased region" description="Polar residues" evidence="2">
    <location>
        <begin position="198"/>
        <end position="215"/>
    </location>
</feature>
<keyword evidence="1" id="KW-0479">Metal-binding</keyword>
<feature type="region of interest" description="Disordered" evidence="2">
    <location>
        <begin position="18"/>
        <end position="37"/>
    </location>
</feature>
<feature type="region of interest" description="Disordered" evidence="2">
    <location>
        <begin position="331"/>
        <end position="352"/>
    </location>
</feature>
<keyword evidence="1" id="KW-0862">Zinc</keyword>
<evidence type="ECO:0000256" key="1">
    <source>
        <dbReference type="PROSITE-ProRule" id="PRU00042"/>
    </source>
</evidence>
<proteinExistence type="predicted"/>
<keyword evidence="1" id="KW-0863">Zinc-finger</keyword>
<dbReference type="InterPro" id="IPR013087">
    <property type="entry name" value="Znf_C2H2_type"/>
</dbReference>
<organism evidence="4 5">
    <name type="scientific">Coleophoma crateriformis</name>
    <dbReference type="NCBI Taxonomy" id="565419"/>
    <lineage>
        <taxon>Eukaryota</taxon>
        <taxon>Fungi</taxon>
        <taxon>Dikarya</taxon>
        <taxon>Ascomycota</taxon>
        <taxon>Pezizomycotina</taxon>
        <taxon>Leotiomycetes</taxon>
        <taxon>Helotiales</taxon>
        <taxon>Dermateaceae</taxon>
        <taxon>Coleophoma</taxon>
    </lineage>
</organism>
<evidence type="ECO:0000256" key="2">
    <source>
        <dbReference type="SAM" id="MobiDB-lite"/>
    </source>
</evidence>
<evidence type="ECO:0000259" key="3">
    <source>
        <dbReference type="PROSITE" id="PS50157"/>
    </source>
</evidence>
<name>A0A3D8T1Z5_9HELO</name>
<feature type="region of interest" description="Disordered" evidence="2">
    <location>
        <begin position="834"/>
        <end position="872"/>
    </location>
</feature>
<sequence length="959" mass="107196">MNSSTFFGSGIDVPTHLGLKRKRSQRSTTRPHESPEHDTCVQVTSLEIFRDFPRHKTAELRFITSICVKKFAPDDKAQRQCPLLECTLEFPDKESMCQHLYHCVHLSKGRYWCLDCRKGERVSKFHCKRCPSRASSVAKRFFSKLGPSSHRKENYVELDGGGAQAVEEQPWSDFLERSGMAKNQHDAWGFSPDAPLPSATSKPQTTWQTEAPGTTPQVECKAASWDIPYPTQCELPDSYICEMPVSNEPEIVLDESNLLWDEKHNWWPDTPDKCASSSMEQFTRPSSHMLPQSQYNNFNQLSSYVAPTATRAEPEQGYQSFNTRVHQLQNSGFAESQHQPRSWASPRPALTCNTQNLPQINTQDTSPFSNPGMIDSPFVISPLSPENNTMTYQSWPTITISPTESEASANTLFSNSTLSTSTNASSWNNSIATSPVYDFSTDKTPDFNPFGVTVQRTISNPWSSYIPISPATSTNPFAASVPATYNPTEHTGKADESRWSSTSELLHYFAEILEEQLQHSKAILKGFQKTPLVMDLLDLSPLLTASIGLDILADLFRTGEGPNTVISIFAFTHIVYACTLTVQTRKPVNAQQLFEAAFRLVDALAVKEQRDIYGGIVKAIWRPSSEIRLGRVADADSATYLSTTCKDLLDDLEICARSTGMADFSPTSSEIRPHDELLFNIKTQIMGKLIPEFYADGLIEDLVRVEDQVKHSHIKDFRGVELALLGIGKDSERDDHLSQRLVSRVAELFDALYAQQNSSRTSYHLRDISKLKRLLDDDLFTGSDTSDDEDSANLPLQQIQKSVVAFSREADKTLMPEIEPKCLQPTATINRSTSTCSTASATSHVSNTSLMAQSPLQPSSSPETPKKRKSKYRCACGYEPQGEERWKASNLARHRRTQHSAVGEVKAFTCPFTGCGSSFNRSDNLRMHRREKGHGGDTEVDEEGDVVAGTGRRKRQKQR</sequence>
<evidence type="ECO:0000313" key="4">
    <source>
        <dbReference type="EMBL" id="RDW92592.1"/>
    </source>
</evidence>
<feature type="compositionally biased region" description="Polar residues" evidence="2">
    <location>
        <begin position="844"/>
        <end position="863"/>
    </location>
</feature>
<comment type="caution">
    <text evidence="4">The sequence shown here is derived from an EMBL/GenBank/DDBJ whole genome shotgun (WGS) entry which is preliminary data.</text>
</comment>
<dbReference type="PROSITE" id="PS50157">
    <property type="entry name" value="ZINC_FINGER_C2H2_2"/>
    <property type="match status" value="1"/>
</dbReference>
<protein>
    <recommendedName>
        <fullName evidence="3">C2H2-type domain-containing protein</fullName>
    </recommendedName>
</protein>
<dbReference type="Gene3D" id="3.30.160.60">
    <property type="entry name" value="Classic Zinc Finger"/>
    <property type="match status" value="1"/>
</dbReference>
<keyword evidence="5" id="KW-1185">Reference proteome</keyword>
<feature type="compositionally biased region" description="Low complexity" evidence="2">
    <location>
        <begin position="834"/>
        <end position="843"/>
    </location>
</feature>
<dbReference type="OrthoDB" id="5366163at2759"/>
<dbReference type="PROSITE" id="PS00028">
    <property type="entry name" value="ZINC_FINGER_C2H2_1"/>
    <property type="match status" value="2"/>
</dbReference>
<accession>A0A3D8T1Z5</accession>
<dbReference type="SUPFAM" id="SSF57667">
    <property type="entry name" value="beta-beta-alpha zinc fingers"/>
    <property type="match status" value="1"/>
</dbReference>
<dbReference type="InterPro" id="IPR036236">
    <property type="entry name" value="Znf_C2H2_sf"/>
</dbReference>